<gene>
    <name evidence="1" type="ORF">MJG53_008195</name>
</gene>
<keyword evidence="2" id="KW-1185">Reference proteome</keyword>
<organism evidence="1 2">
    <name type="scientific">Ovis ammon polii x Ovis aries</name>
    <dbReference type="NCBI Taxonomy" id="2918886"/>
    <lineage>
        <taxon>Eukaryota</taxon>
        <taxon>Metazoa</taxon>
        <taxon>Chordata</taxon>
        <taxon>Craniata</taxon>
        <taxon>Vertebrata</taxon>
        <taxon>Euteleostomi</taxon>
        <taxon>Mammalia</taxon>
        <taxon>Eutheria</taxon>
        <taxon>Laurasiatheria</taxon>
        <taxon>Artiodactyla</taxon>
        <taxon>Ruminantia</taxon>
        <taxon>Pecora</taxon>
        <taxon>Bovidae</taxon>
        <taxon>Caprinae</taxon>
        <taxon>Ovis</taxon>
    </lineage>
</organism>
<evidence type="ECO:0000313" key="1">
    <source>
        <dbReference type="EMBL" id="KAI4582982.1"/>
    </source>
</evidence>
<reference evidence="1" key="1">
    <citation type="submission" date="2022-03" db="EMBL/GenBank/DDBJ databases">
        <title>Genomic analyses of argali, domestic sheep and their hybrids provide insights into chromosomal evolution, heterosis and genetic basis of agronomic traits.</title>
        <authorList>
            <person name="Li M."/>
        </authorList>
    </citation>
    <scope>NUCLEOTIDE SEQUENCE</scope>
    <source>
        <strain evidence="1">F1 hybrid</strain>
    </source>
</reference>
<comment type="caution">
    <text evidence="1">The sequence shown here is derived from an EMBL/GenBank/DDBJ whole genome shotgun (WGS) entry which is preliminary data.</text>
</comment>
<proteinExistence type="predicted"/>
<sequence>MLLIAPVLILWMQIPRIMVDVEITQLSSMDCAEEEDVNLPCNHSTIDALDYIHWYRQTPNQSPQYVIHGFRDTVNSSMGSLNIASDRKSSILVLSQVTLRDTAVYYCVLREAHWDRWGCTCAVSLWWEEEGTEWGSRHKSKSRVIWKEIQKSRESTHQLEQNPKFLHIQEGGNVTVYCNSSSTFTFFQWYGQKPEEGPVLLVTLTKPKEVKEQKRIRAEFGEARKDSSLLITAAQPGDAGTYLCAGAQCSRVSCCLHTNPAAGPQPRSCLTPPAPPHTSFLTEENRFCCLSRTFPTYSGGQDSSAIRQTSGNETKYSRLSMQMKVEQSPGVLTLQEGRNSSLICNYSISIRSVQWFQQNPDGRLISLFYIASGMQQKGRLKSTINSKERYSQLYIRDSQPGDSATYFCAVETQCSADTCSLYTKP</sequence>
<dbReference type="Proteomes" id="UP001057279">
    <property type="component" value="Linkage Group LG07"/>
</dbReference>
<accession>A0ACB9UZU2</accession>
<evidence type="ECO:0000313" key="2">
    <source>
        <dbReference type="Proteomes" id="UP001057279"/>
    </source>
</evidence>
<protein>
    <submittedName>
        <fullName evidence="1">Uncharacterized protein</fullName>
    </submittedName>
</protein>
<name>A0ACB9UZU2_9CETA</name>
<dbReference type="EMBL" id="CM043032">
    <property type="protein sequence ID" value="KAI4582982.1"/>
    <property type="molecule type" value="Genomic_DNA"/>
</dbReference>